<evidence type="ECO:0000313" key="2">
    <source>
        <dbReference type="EMBL" id="QSX78938.1"/>
    </source>
</evidence>
<keyword evidence="1" id="KW-0732">Signal</keyword>
<accession>A0A975AT52</accession>
<dbReference type="Gene3D" id="1.25.10.10">
    <property type="entry name" value="Leucine-rich Repeat Variant"/>
    <property type="match status" value="2"/>
</dbReference>
<feature type="chain" id="PRO_5037378166" evidence="1">
    <location>
        <begin position="20"/>
        <end position="600"/>
    </location>
</feature>
<dbReference type="AlphaFoldDB" id="A0A975AT52"/>
<dbReference type="Pfam" id="PF13646">
    <property type="entry name" value="HEAT_2"/>
    <property type="match status" value="1"/>
</dbReference>
<dbReference type="Proteomes" id="UP000639274">
    <property type="component" value="Chromosome"/>
</dbReference>
<dbReference type="SUPFAM" id="SSF48371">
    <property type="entry name" value="ARM repeat"/>
    <property type="match status" value="1"/>
</dbReference>
<dbReference type="RefSeq" id="WP_200615236.1">
    <property type="nucleotide sequence ID" value="NZ_CP071518.1"/>
</dbReference>
<dbReference type="InterPro" id="IPR004155">
    <property type="entry name" value="PBS_lyase_HEAT"/>
</dbReference>
<reference evidence="2 3" key="1">
    <citation type="submission" date="2021-03" db="EMBL/GenBank/DDBJ databases">
        <title>Lysobacter sp. nov. isolated from soil of gangwondo yeongwol, south Korea.</title>
        <authorList>
            <person name="Kim K.R."/>
            <person name="Kim K.H."/>
            <person name="Jeon C.O."/>
        </authorList>
    </citation>
    <scope>NUCLEOTIDE SEQUENCE [LARGE SCALE GENOMIC DNA]</scope>
    <source>
        <strain evidence="2 3">R19</strain>
    </source>
</reference>
<gene>
    <name evidence="2" type="ORF">I8J32_003155</name>
</gene>
<dbReference type="KEGG" id="lsf:I8J32_003155"/>
<name>A0A975AT52_9GAMM</name>
<dbReference type="SMART" id="SM00567">
    <property type="entry name" value="EZ_HEAT"/>
    <property type="match status" value="4"/>
</dbReference>
<organism evidence="2 3">
    <name type="scientific">Agrilutibacter solisilvae</name>
    <dbReference type="NCBI Taxonomy" id="2763317"/>
    <lineage>
        <taxon>Bacteria</taxon>
        <taxon>Pseudomonadati</taxon>
        <taxon>Pseudomonadota</taxon>
        <taxon>Gammaproteobacteria</taxon>
        <taxon>Lysobacterales</taxon>
        <taxon>Lysobacteraceae</taxon>
        <taxon>Agrilutibacter</taxon>
    </lineage>
</organism>
<dbReference type="GO" id="GO:0016491">
    <property type="term" value="F:oxidoreductase activity"/>
    <property type="evidence" value="ECO:0007669"/>
    <property type="project" value="TreeGrafter"/>
</dbReference>
<dbReference type="EMBL" id="CP071518">
    <property type="protein sequence ID" value="QSX78938.1"/>
    <property type="molecule type" value="Genomic_DNA"/>
</dbReference>
<dbReference type="PANTHER" id="PTHR12697">
    <property type="entry name" value="PBS LYASE HEAT-LIKE PROTEIN"/>
    <property type="match status" value="1"/>
</dbReference>
<dbReference type="InterPro" id="IPR016024">
    <property type="entry name" value="ARM-type_fold"/>
</dbReference>
<evidence type="ECO:0000256" key="1">
    <source>
        <dbReference type="SAM" id="SignalP"/>
    </source>
</evidence>
<protein>
    <submittedName>
        <fullName evidence="2">HEAT repeat domain-containing protein</fullName>
    </submittedName>
</protein>
<proteinExistence type="predicted"/>
<dbReference type="InterPro" id="IPR011989">
    <property type="entry name" value="ARM-like"/>
</dbReference>
<sequence length="600" mass="64008">MRLPSLLLLLTFAAGPAQAAGECASLQACLTQLRALATRPEHRAEQMQSPEADLLARVRSFDEGIPALVALLADADKRVAVMGAKGLRDAEAIDPVYLPQVKAGLDRELKWLAPALGHMDSDAAAREAVARLLVSKSAPHNQEAYAVQLSGKRAIPFIIEAARCANGCGPNDHYYLGYVLSEMGEVRALAAPGLMALAADPSVLPEVAAGALQMIGRLQSDGASLETQLIALRQRAPLLAPAVDEALVGTGSSAAGTIFTARLREQADLYVLRDLAETGRAGRPAGPLLVELLGHEDWDVRLGAARALGFIGYEPSAEALAALLDDSEDVRINWSAAESLGRLHAASAEPALQRAAQAHWFPPVRQAAAKALAAIRDGTPYAADDDTFMPEFFKYQHIANDVPACSVPALARVDESPQQKLRAPEAGERLAKLSFAATILSYGAAEDRDGTAKPGELIAVTKDNMVEHRQTVLQEPNVALRVEGGWLAGSNRGEWGGELIFLDDRGVRQTLLEKNVEDIYKLGSRLVAVTGLGHLFMQEGMLYELVRDAAGRWSAHPWRALPGAPDESWLVEGGELQVSVGDASLLVDANGTMRMAPCLQ</sequence>
<keyword evidence="3" id="KW-1185">Reference proteome</keyword>
<evidence type="ECO:0000313" key="3">
    <source>
        <dbReference type="Proteomes" id="UP000639274"/>
    </source>
</evidence>
<feature type="signal peptide" evidence="1">
    <location>
        <begin position="1"/>
        <end position="19"/>
    </location>
</feature>
<dbReference type="PANTHER" id="PTHR12697:SF5">
    <property type="entry name" value="DEOXYHYPUSINE HYDROXYLASE"/>
    <property type="match status" value="1"/>
</dbReference>